<dbReference type="NCBIfam" id="TIGR01499">
    <property type="entry name" value="folC"/>
    <property type="match status" value="1"/>
</dbReference>
<evidence type="ECO:0000256" key="8">
    <source>
        <dbReference type="ARBA" id="ARBA00013025"/>
    </source>
</evidence>
<evidence type="ECO:0000256" key="16">
    <source>
        <dbReference type="ARBA" id="ARBA00030048"/>
    </source>
</evidence>
<evidence type="ECO:0000256" key="17">
    <source>
        <dbReference type="ARBA" id="ARBA00030592"/>
    </source>
</evidence>
<evidence type="ECO:0000256" key="5">
    <source>
        <dbReference type="ARBA" id="ARBA00008276"/>
    </source>
</evidence>
<dbReference type="SUPFAM" id="SSF53244">
    <property type="entry name" value="MurD-like peptide ligases, peptide-binding domain"/>
    <property type="match status" value="1"/>
</dbReference>
<evidence type="ECO:0000256" key="4">
    <source>
        <dbReference type="ARBA" id="ARBA00005150"/>
    </source>
</evidence>
<feature type="domain" description="Mur ligase central" evidence="25">
    <location>
        <begin position="60"/>
        <end position="274"/>
    </location>
</feature>
<dbReference type="AlphaFoldDB" id="A0A845HZT0"/>
<evidence type="ECO:0000313" key="27">
    <source>
        <dbReference type="Proteomes" id="UP000444316"/>
    </source>
</evidence>
<dbReference type="UniPathway" id="UPA00077">
    <property type="reaction ID" value="UER00157"/>
</dbReference>
<dbReference type="FunFam" id="3.40.1190.10:FF:000004">
    <property type="entry name" value="Dihydrofolate synthase/folylpolyglutamate synthase"/>
    <property type="match status" value="1"/>
</dbReference>
<dbReference type="GO" id="GO:0008841">
    <property type="term" value="F:dihydrofolate synthase activity"/>
    <property type="evidence" value="ECO:0007669"/>
    <property type="project" value="UniProtKB-EC"/>
</dbReference>
<evidence type="ECO:0000256" key="12">
    <source>
        <dbReference type="ARBA" id="ARBA00022741"/>
    </source>
</evidence>
<organism evidence="26 27">
    <name type="scientific">Duganella fentianensis</name>
    <dbReference type="NCBI Taxonomy" id="2692177"/>
    <lineage>
        <taxon>Bacteria</taxon>
        <taxon>Pseudomonadati</taxon>
        <taxon>Pseudomonadota</taxon>
        <taxon>Betaproteobacteria</taxon>
        <taxon>Burkholderiales</taxon>
        <taxon>Oxalobacteraceae</taxon>
        <taxon>Telluria group</taxon>
        <taxon>Duganella</taxon>
    </lineage>
</organism>
<evidence type="ECO:0000256" key="19">
    <source>
        <dbReference type="ARBA" id="ARBA00047493"/>
    </source>
</evidence>
<comment type="subunit">
    <text evidence="6">Monomer.</text>
</comment>
<dbReference type="SUPFAM" id="SSF53623">
    <property type="entry name" value="MurD-like peptide ligases, catalytic domain"/>
    <property type="match status" value="1"/>
</dbReference>
<evidence type="ECO:0000256" key="9">
    <source>
        <dbReference type="ARBA" id="ARBA00019357"/>
    </source>
</evidence>
<dbReference type="Proteomes" id="UP000444316">
    <property type="component" value="Unassembled WGS sequence"/>
</dbReference>
<dbReference type="GO" id="GO:0046654">
    <property type="term" value="P:tetrahydrofolate biosynthetic process"/>
    <property type="evidence" value="ECO:0007669"/>
    <property type="project" value="UniProtKB-UniPathway"/>
</dbReference>
<dbReference type="Pfam" id="PF08245">
    <property type="entry name" value="Mur_ligase_M"/>
    <property type="match status" value="1"/>
</dbReference>
<dbReference type="GO" id="GO:0004326">
    <property type="term" value="F:tetrahydrofolylpolyglutamate synthase activity"/>
    <property type="evidence" value="ECO:0007669"/>
    <property type="project" value="UniProtKB-EC"/>
</dbReference>
<dbReference type="GO" id="GO:0046872">
    <property type="term" value="F:metal ion binding"/>
    <property type="evidence" value="ECO:0007669"/>
    <property type="project" value="UniProtKB-KW"/>
</dbReference>
<keyword evidence="14" id="KW-0460">Magnesium</keyword>
<reference evidence="26" key="1">
    <citation type="submission" date="2019-12" db="EMBL/GenBank/DDBJ databases">
        <title>Novel species isolated from a subtropical stream in China.</title>
        <authorList>
            <person name="Lu H."/>
        </authorList>
    </citation>
    <scope>NUCLEOTIDE SEQUENCE [LARGE SCALE GENOMIC DNA]</scope>
    <source>
        <strain evidence="26">FT93W</strain>
    </source>
</reference>
<evidence type="ECO:0000256" key="14">
    <source>
        <dbReference type="ARBA" id="ARBA00022842"/>
    </source>
</evidence>
<dbReference type="InterPro" id="IPR013221">
    <property type="entry name" value="Mur_ligase_cen"/>
</dbReference>
<evidence type="ECO:0000256" key="10">
    <source>
        <dbReference type="ARBA" id="ARBA00022598"/>
    </source>
</evidence>
<dbReference type="InterPro" id="IPR004101">
    <property type="entry name" value="Mur_ligase_C"/>
</dbReference>
<evidence type="ECO:0000256" key="3">
    <source>
        <dbReference type="ARBA" id="ARBA00004799"/>
    </source>
</evidence>
<evidence type="ECO:0000256" key="20">
    <source>
        <dbReference type="ARBA" id="ARBA00047808"/>
    </source>
</evidence>
<keyword evidence="11" id="KW-0479">Metal-binding</keyword>
<accession>A0A845HZT0</accession>
<evidence type="ECO:0000256" key="21">
    <source>
        <dbReference type="ARBA" id="ARBA00049035"/>
    </source>
</evidence>
<dbReference type="NCBIfam" id="NF008101">
    <property type="entry name" value="PRK10846.1"/>
    <property type="match status" value="1"/>
</dbReference>
<dbReference type="GO" id="GO:0005737">
    <property type="term" value="C:cytoplasm"/>
    <property type="evidence" value="ECO:0007669"/>
    <property type="project" value="TreeGrafter"/>
</dbReference>
<dbReference type="Gene3D" id="3.40.1190.10">
    <property type="entry name" value="Mur-like, catalytic domain"/>
    <property type="match status" value="1"/>
</dbReference>
<dbReference type="InterPro" id="IPR036565">
    <property type="entry name" value="Mur-like_cat_sf"/>
</dbReference>
<evidence type="ECO:0000256" key="1">
    <source>
        <dbReference type="ARBA" id="ARBA00001946"/>
    </source>
</evidence>
<gene>
    <name evidence="26" type="primary">folC</name>
    <name evidence="26" type="ORF">GTP23_04775</name>
</gene>
<evidence type="ECO:0000313" key="26">
    <source>
        <dbReference type="EMBL" id="MYN44386.1"/>
    </source>
</evidence>
<evidence type="ECO:0000256" key="2">
    <source>
        <dbReference type="ARBA" id="ARBA00002714"/>
    </source>
</evidence>
<dbReference type="PROSITE" id="PS01011">
    <property type="entry name" value="FOLYLPOLYGLU_SYNT_1"/>
    <property type="match status" value="1"/>
</dbReference>
<comment type="catalytic activity">
    <reaction evidence="20">
        <text>10-formyltetrahydrofolyl-(gamma-L-Glu)(n) + L-glutamate + ATP = 10-formyltetrahydrofolyl-(gamma-L-Glu)(n+1) + ADP + phosphate + H(+)</text>
        <dbReference type="Rhea" id="RHEA:51904"/>
        <dbReference type="Rhea" id="RHEA-COMP:13088"/>
        <dbReference type="Rhea" id="RHEA-COMP:14300"/>
        <dbReference type="ChEBI" id="CHEBI:15378"/>
        <dbReference type="ChEBI" id="CHEBI:29985"/>
        <dbReference type="ChEBI" id="CHEBI:30616"/>
        <dbReference type="ChEBI" id="CHEBI:43474"/>
        <dbReference type="ChEBI" id="CHEBI:134413"/>
        <dbReference type="ChEBI" id="CHEBI:456216"/>
        <dbReference type="EC" id="6.3.2.17"/>
    </reaction>
</comment>
<protein>
    <recommendedName>
        <fullName evidence="9">Dihydrofolate synthase/folylpolyglutamate synthase</fullName>
        <ecNumber evidence="7">6.3.2.12</ecNumber>
        <ecNumber evidence="8">6.3.2.17</ecNumber>
    </recommendedName>
    <alternativeName>
        <fullName evidence="18">Folylpoly-gamma-glutamate synthetase-dihydrofolate synthetase</fullName>
    </alternativeName>
    <alternativeName>
        <fullName evidence="16">Folylpolyglutamate synthetase</fullName>
    </alternativeName>
    <alternativeName>
        <fullName evidence="17">Tetrahydrofolylpolyglutamate synthase</fullName>
    </alternativeName>
</protein>
<dbReference type="PIRSF" id="PIRSF001563">
    <property type="entry name" value="Folylpolyglu_synth"/>
    <property type="match status" value="1"/>
</dbReference>
<dbReference type="PANTHER" id="PTHR11136">
    <property type="entry name" value="FOLYLPOLYGLUTAMATE SYNTHASE-RELATED"/>
    <property type="match status" value="1"/>
</dbReference>
<evidence type="ECO:0000259" key="24">
    <source>
        <dbReference type="Pfam" id="PF02875"/>
    </source>
</evidence>
<dbReference type="GO" id="GO:0046656">
    <property type="term" value="P:folic acid biosynthetic process"/>
    <property type="evidence" value="ECO:0007669"/>
    <property type="project" value="UniProtKB-KW"/>
</dbReference>
<dbReference type="Pfam" id="PF02875">
    <property type="entry name" value="Mur_ligase_C"/>
    <property type="match status" value="1"/>
</dbReference>
<dbReference type="EMBL" id="WWCL01000001">
    <property type="protein sequence ID" value="MYN44386.1"/>
    <property type="molecule type" value="Genomic_DNA"/>
</dbReference>
<evidence type="ECO:0000256" key="13">
    <source>
        <dbReference type="ARBA" id="ARBA00022840"/>
    </source>
</evidence>
<keyword evidence="27" id="KW-1185">Reference proteome</keyword>
<dbReference type="InterPro" id="IPR001645">
    <property type="entry name" value="Folylpolyglutamate_synth"/>
</dbReference>
<comment type="caution">
    <text evidence="26">The sequence shown here is derived from an EMBL/GenBank/DDBJ whole genome shotgun (WGS) entry which is preliminary data.</text>
</comment>
<comment type="similarity">
    <text evidence="5 23">Belongs to the folylpolyglutamate synthase family.</text>
</comment>
<comment type="catalytic activity">
    <reaction evidence="19">
        <text>(6S)-5,6,7,8-tetrahydrofolyl-(gamma-L-Glu)(n) + L-glutamate + ATP = (6S)-5,6,7,8-tetrahydrofolyl-(gamma-L-Glu)(n+1) + ADP + phosphate + H(+)</text>
        <dbReference type="Rhea" id="RHEA:10580"/>
        <dbReference type="Rhea" id="RHEA-COMP:14738"/>
        <dbReference type="Rhea" id="RHEA-COMP:14740"/>
        <dbReference type="ChEBI" id="CHEBI:15378"/>
        <dbReference type="ChEBI" id="CHEBI:29985"/>
        <dbReference type="ChEBI" id="CHEBI:30616"/>
        <dbReference type="ChEBI" id="CHEBI:43474"/>
        <dbReference type="ChEBI" id="CHEBI:141005"/>
        <dbReference type="ChEBI" id="CHEBI:456216"/>
        <dbReference type="EC" id="6.3.2.17"/>
    </reaction>
</comment>
<evidence type="ECO:0000256" key="18">
    <source>
        <dbReference type="ARBA" id="ARBA00032510"/>
    </source>
</evidence>
<comment type="pathway">
    <text evidence="4">Cofactor biosynthesis; tetrahydrofolylpolyglutamate biosynthesis.</text>
</comment>
<keyword evidence="15" id="KW-0289">Folate biosynthesis</keyword>
<comment type="cofactor">
    <cofactor evidence="1">
        <name>Mg(2+)</name>
        <dbReference type="ChEBI" id="CHEBI:18420"/>
    </cofactor>
</comment>
<comment type="catalytic activity">
    <reaction evidence="22">
        <text>7,8-dihydropteroate + L-glutamate + ATP = 7,8-dihydrofolate + ADP + phosphate + H(+)</text>
        <dbReference type="Rhea" id="RHEA:23584"/>
        <dbReference type="ChEBI" id="CHEBI:15378"/>
        <dbReference type="ChEBI" id="CHEBI:17839"/>
        <dbReference type="ChEBI" id="CHEBI:29985"/>
        <dbReference type="ChEBI" id="CHEBI:30616"/>
        <dbReference type="ChEBI" id="CHEBI:43474"/>
        <dbReference type="ChEBI" id="CHEBI:57451"/>
        <dbReference type="ChEBI" id="CHEBI:456216"/>
        <dbReference type="EC" id="6.3.2.12"/>
    </reaction>
</comment>
<comment type="pathway">
    <text evidence="3">Cofactor biosynthesis; tetrahydrofolate biosynthesis; 7,8-dihydrofolate from 2-amino-4-hydroxy-6-hydroxymethyl-7,8-dihydropteridine diphosphate and 4-aminobenzoate: step 2/2.</text>
</comment>
<evidence type="ECO:0000256" key="11">
    <source>
        <dbReference type="ARBA" id="ARBA00022723"/>
    </source>
</evidence>
<comment type="catalytic activity">
    <reaction evidence="21">
        <text>(6R)-5,10-methylenetetrahydrofolyl-(gamma-L-Glu)(n) + L-glutamate + ATP = (6R)-5,10-methylenetetrahydrofolyl-(gamma-L-Glu)(n+1) + ADP + phosphate + H(+)</text>
        <dbReference type="Rhea" id="RHEA:51912"/>
        <dbReference type="Rhea" id="RHEA-COMP:13257"/>
        <dbReference type="Rhea" id="RHEA-COMP:13258"/>
        <dbReference type="ChEBI" id="CHEBI:15378"/>
        <dbReference type="ChEBI" id="CHEBI:29985"/>
        <dbReference type="ChEBI" id="CHEBI:30616"/>
        <dbReference type="ChEBI" id="CHEBI:43474"/>
        <dbReference type="ChEBI" id="CHEBI:136572"/>
        <dbReference type="ChEBI" id="CHEBI:456216"/>
        <dbReference type="EC" id="6.3.2.17"/>
    </reaction>
</comment>
<evidence type="ECO:0000256" key="22">
    <source>
        <dbReference type="ARBA" id="ARBA00049161"/>
    </source>
</evidence>
<evidence type="ECO:0000256" key="15">
    <source>
        <dbReference type="ARBA" id="ARBA00022909"/>
    </source>
</evidence>
<dbReference type="EC" id="6.3.2.12" evidence="7"/>
<dbReference type="InterPro" id="IPR018109">
    <property type="entry name" value="Folylpolyglutamate_synth_CS"/>
</dbReference>
<dbReference type="RefSeq" id="WP_161034076.1">
    <property type="nucleotide sequence ID" value="NZ_WWCL01000001.1"/>
</dbReference>
<dbReference type="InterPro" id="IPR036615">
    <property type="entry name" value="Mur_ligase_C_dom_sf"/>
</dbReference>
<sequence length="440" mass="47078">MPSSQTTPVSTPAATPDNLPDWLALLESRHAETVINMGLDRVLAVKERLQLQFSCPVIMVAGTNGKGSTCSMLESVLLRAGYKVGLYIKPHFLDFNERARVNGDLASDAALVAAFNAVEAVRGDTPLTYFEFTTLAIMHLLAGSGMDVVILEVGLGGRLDAVNIVDADVAIVTSVDIDHTDYLGDTREAIGFEKAGIFRAGKTAICSDPVPPQSLIDHANAIGADLWLMGRDFNYSGDKQQWNYGGRSQRRNALAYPSLRGANQILNACAALAALEALKLELPVGAQEVRTGLVTVELPGRFQVLPGRPSVILDVAHNPHAAAALNQNLGNMGYHPYTYAVFGSMQDKDIEGVIAAMSEHVDHWCLATLPTPRSATAAELAAKVQAVQPERDERTITTFDDPGSAYANAISRVGENDRIVVFGSFLTVAGVMAARKSALH</sequence>
<evidence type="ECO:0000256" key="23">
    <source>
        <dbReference type="PIRNR" id="PIRNR001563"/>
    </source>
</evidence>
<proteinExistence type="inferred from homology"/>
<dbReference type="EC" id="6.3.2.17" evidence="8"/>
<keyword evidence="12 23" id="KW-0547">Nucleotide-binding</keyword>
<evidence type="ECO:0000256" key="7">
    <source>
        <dbReference type="ARBA" id="ARBA00013023"/>
    </source>
</evidence>
<evidence type="ECO:0000259" key="25">
    <source>
        <dbReference type="Pfam" id="PF08245"/>
    </source>
</evidence>
<keyword evidence="10 23" id="KW-0436">Ligase</keyword>
<dbReference type="GO" id="GO:0005524">
    <property type="term" value="F:ATP binding"/>
    <property type="evidence" value="ECO:0007669"/>
    <property type="project" value="UniProtKB-KW"/>
</dbReference>
<keyword evidence="13 23" id="KW-0067">ATP-binding</keyword>
<evidence type="ECO:0000256" key="6">
    <source>
        <dbReference type="ARBA" id="ARBA00011245"/>
    </source>
</evidence>
<dbReference type="Gene3D" id="3.90.190.20">
    <property type="entry name" value="Mur ligase, C-terminal domain"/>
    <property type="match status" value="1"/>
</dbReference>
<feature type="domain" description="Mur ligase C-terminal" evidence="24">
    <location>
        <begin position="300"/>
        <end position="425"/>
    </location>
</feature>
<comment type="function">
    <text evidence="2">Functions in two distinct reactions of the de novo folate biosynthetic pathway. Catalyzes the addition of a glutamate residue to dihydropteroate (7,8-dihydropteroate or H2Pte) to form dihydrofolate (7,8-dihydrofolate monoglutamate or H2Pte-Glu). Also catalyzes successive additions of L-glutamate to tetrahydrofolate or 10-formyltetrahydrofolate or 5,10-methylenetetrahydrofolate, leading to folylpolyglutamate derivatives.</text>
</comment>
<name>A0A845HZT0_9BURK</name>
<dbReference type="PANTHER" id="PTHR11136:SF0">
    <property type="entry name" value="DIHYDROFOLATE SYNTHETASE-RELATED"/>
    <property type="match status" value="1"/>
</dbReference>